<proteinExistence type="predicted"/>
<dbReference type="Pfam" id="PF20255">
    <property type="entry name" value="DUF6606"/>
    <property type="match status" value="1"/>
</dbReference>
<dbReference type="InterPro" id="IPR046541">
    <property type="entry name" value="DUF6606"/>
</dbReference>
<dbReference type="Proteomes" id="UP000824596">
    <property type="component" value="Unassembled WGS sequence"/>
</dbReference>
<evidence type="ECO:0000313" key="2">
    <source>
        <dbReference type="EMBL" id="KAH0965980.1"/>
    </source>
</evidence>
<evidence type="ECO:0000313" key="3">
    <source>
        <dbReference type="Proteomes" id="UP000824596"/>
    </source>
</evidence>
<evidence type="ECO:0000259" key="1">
    <source>
        <dbReference type="Pfam" id="PF20255"/>
    </source>
</evidence>
<keyword evidence="3" id="KW-1185">Reference proteome</keyword>
<feature type="domain" description="DUF6606" evidence="1">
    <location>
        <begin position="13"/>
        <end position="277"/>
    </location>
</feature>
<organism evidence="2 3">
    <name type="scientific">Hirsutella rhossiliensis</name>
    <dbReference type="NCBI Taxonomy" id="111463"/>
    <lineage>
        <taxon>Eukaryota</taxon>
        <taxon>Fungi</taxon>
        <taxon>Dikarya</taxon>
        <taxon>Ascomycota</taxon>
        <taxon>Pezizomycotina</taxon>
        <taxon>Sordariomycetes</taxon>
        <taxon>Hypocreomycetidae</taxon>
        <taxon>Hypocreales</taxon>
        <taxon>Ophiocordycipitaceae</taxon>
        <taxon>Hirsutella</taxon>
    </lineage>
</organism>
<sequence length="823" mass="92627">MAPPSGAHLESVISDVFLPVKLPSRSQGRGHEDYLVDCVLTALKDFRSCVGEDMREAICAATQMILNFKRTRTDFGGVDQDRLQKLFSELAKDDSFVIPLHVKAQNAGIVIRRTDKTAVFEVFQLTPPNQTVLAAVGRLRRCFPSLGVAVTPKIFTSLDFQATSAATISKMSEQHVSETASGHAYPDDESINPTLVTDLLSSFLLSNGKSSPGKVIWKNTREEVNLSDGKSRPWKRSAVWLLLRVSLQQIMSPTLKGTQSDGIYKRWMIFHLAQLLREATAARLASELIACMSGKLARRLVKLDLKEHEHWMSQVSEHLRNATELLESRWHKTIEAHTQLLGFTRLAAPDVEADTRFNLPELDYFLASIADRQLVDKRLLFCPKSHLLSCSAGELPAIDSIKGSSKYEVHNLYAFEEWVSEHLDGWAQRNAKNPQACSKIESAIRKYFEIAQLVYKDSAEGISAMLLTLLDLWIACDKTACSIHPLLSRYDHEVPTGPFESLLLRFKSDMERLFRAERYLKARSNNDRCFSVEFAADSPEHQGILDRILEQAEERRNRKRQEFEQLRSLYNSHMEQYATTSCAQHNGLDEDSDPSHSQTCDRCLHKAEAGRLQIEAYEWPLPSSKAETWSVVFELAVPPSFRAWRDASIHFLSDVLGYQSRRLVDARAQCALHTFEGLSDHYKPSSLDQRVKVASETKPQTASRQRIQIGSDVTVDDICVANEMHWRLFDTSAAAFLGQFKATANVSKKCTIQLPPPSGSLQNFLCRSAFQGQGPRPNVVIAQQSACPEKMSIGEYKALCALPFGYRTQWMNILVQLAMPSVD</sequence>
<dbReference type="GeneID" id="68353125"/>
<name>A0A9P8N357_9HYPO</name>
<dbReference type="EMBL" id="JAIZPD010000003">
    <property type="protein sequence ID" value="KAH0965980.1"/>
    <property type="molecule type" value="Genomic_DNA"/>
</dbReference>
<dbReference type="OrthoDB" id="3182339at2759"/>
<reference evidence="2" key="1">
    <citation type="submission" date="2021-09" db="EMBL/GenBank/DDBJ databases">
        <title>A high-quality genome of the endoparasitic fungus Hirsutella rhossiliensis with a comparison of Hirsutella genomes reveals transposable elements contributing to genome size variation.</title>
        <authorList>
            <person name="Lin R."/>
            <person name="Jiao Y."/>
            <person name="Sun X."/>
            <person name="Ling J."/>
            <person name="Xie B."/>
            <person name="Cheng X."/>
        </authorList>
    </citation>
    <scope>NUCLEOTIDE SEQUENCE</scope>
    <source>
        <strain evidence="2">HR02</strain>
    </source>
</reference>
<accession>A0A9P8N357</accession>
<protein>
    <recommendedName>
        <fullName evidence="1">DUF6606 domain-containing protein</fullName>
    </recommendedName>
</protein>
<dbReference type="RefSeq" id="XP_044723493.1">
    <property type="nucleotide sequence ID" value="XM_044862467.1"/>
</dbReference>
<gene>
    <name evidence="2" type="ORF">HRG_03996</name>
</gene>
<dbReference type="AlphaFoldDB" id="A0A9P8N357"/>
<comment type="caution">
    <text evidence="2">The sequence shown here is derived from an EMBL/GenBank/DDBJ whole genome shotgun (WGS) entry which is preliminary data.</text>
</comment>